<feature type="chain" id="PRO_5047529239" evidence="5">
    <location>
        <begin position="24"/>
        <end position="241"/>
    </location>
</feature>
<gene>
    <name evidence="7" type="ORF">M8A51_11340</name>
</gene>
<dbReference type="RefSeq" id="WP_251778478.1">
    <property type="nucleotide sequence ID" value="NZ_JAMKFE010000006.1"/>
</dbReference>
<accession>A0ABT0YN37</accession>
<dbReference type="Proteomes" id="UP001165541">
    <property type="component" value="Unassembled WGS sequence"/>
</dbReference>
<evidence type="ECO:0000256" key="4">
    <source>
        <dbReference type="PROSITE-ProRule" id="PRU00433"/>
    </source>
</evidence>
<evidence type="ECO:0000313" key="7">
    <source>
        <dbReference type="EMBL" id="MCM5680127.1"/>
    </source>
</evidence>
<feature type="domain" description="Cytochrome c" evidence="6">
    <location>
        <begin position="22"/>
        <end position="108"/>
    </location>
</feature>
<comment type="caution">
    <text evidence="7">The sequence shown here is derived from an EMBL/GenBank/DDBJ whole genome shotgun (WGS) entry which is preliminary data.</text>
</comment>
<dbReference type="PANTHER" id="PTHR33751">
    <property type="entry name" value="CBB3-TYPE CYTOCHROME C OXIDASE SUBUNIT FIXP"/>
    <property type="match status" value="1"/>
</dbReference>
<dbReference type="InterPro" id="IPR050597">
    <property type="entry name" value="Cytochrome_c_Oxidase_Subunit"/>
</dbReference>
<feature type="domain" description="Cytochrome c" evidence="6">
    <location>
        <begin position="122"/>
        <end position="212"/>
    </location>
</feature>
<keyword evidence="3 4" id="KW-0408">Iron</keyword>
<dbReference type="PROSITE" id="PS51007">
    <property type="entry name" value="CYTC"/>
    <property type="match status" value="2"/>
</dbReference>
<feature type="signal peptide" evidence="5">
    <location>
        <begin position="1"/>
        <end position="23"/>
    </location>
</feature>
<evidence type="ECO:0000256" key="1">
    <source>
        <dbReference type="ARBA" id="ARBA00022617"/>
    </source>
</evidence>
<keyword evidence="5" id="KW-0732">Signal</keyword>
<dbReference type="InterPro" id="IPR036909">
    <property type="entry name" value="Cyt_c-like_dom_sf"/>
</dbReference>
<reference evidence="7" key="1">
    <citation type="submission" date="2022-05" db="EMBL/GenBank/DDBJ databases">
        <title>Schlegelella sp. nov., isolated from mangrove soil.</title>
        <authorList>
            <person name="Liu Y."/>
            <person name="Ge X."/>
            <person name="Liu W."/>
        </authorList>
    </citation>
    <scope>NUCLEOTIDE SEQUENCE</scope>
    <source>
        <strain evidence="7">S2-27</strain>
    </source>
</reference>
<dbReference type="InterPro" id="IPR024167">
    <property type="entry name" value="Cytochrome_c4-like"/>
</dbReference>
<evidence type="ECO:0000256" key="5">
    <source>
        <dbReference type="SAM" id="SignalP"/>
    </source>
</evidence>
<evidence type="ECO:0000313" key="8">
    <source>
        <dbReference type="Proteomes" id="UP001165541"/>
    </source>
</evidence>
<name>A0ABT0YN37_9BURK</name>
<dbReference type="InterPro" id="IPR009056">
    <property type="entry name" value="Cyt_c-like_dom"/>
</dbReference>
<keyword evidence="2 4" id="KW-0479">Metal-binding</keyword>
<dbReference type="EMBL" id="JAMKFE010000006">
    <property type="protein sequence ID" value="MCM5680127.1"/>
    <property type="molecule type" value="Genomic_DNA"/>
</dbReference>
<keyword evidence="8" id="KW-1185">Reference proteome</keyword>
<sequence>MPRASLLLGLAAALLSGAGAAAAQPAGARVPDTIAERVRACTVCHGKEGRATNEGYFPRIAGKPAGYLYQQLLNFREGRRHYALMTYLVEHLSDDYLMEIAQYFSALDLPYPPPQTVAAAPEVLARGEALVLRGDPARRLPACVQCHGEALMGVSPAVPGLLGLPRDYLNGQLGAWKTGQRRAAAPDCMAKIAAALTPDEIASVSTWLSSQPVRAGAKPAGALPGRLPMPCGGVSTEEAAR</sequence>
<proteinExistence type="predicted"/>
<evidence type="ECO:0000259" key="6">
    <source>
        <dbReference type="PROSITE" id="PS51007"/>
    </source>
</evidence>
<keyword evidence="1 4" id="KW-0349">Heme</keyword>
<evidence type="ECO:0000256" key="3">
    <source>
        <dbReference type="ARBA" id="ARBA00023004"/>
    </source>
</evidence>
<dbReference type="PANTHER" id="PTHR33751:SF11">
    <property type="entry name" value="BLL4483 PROTEIN"/>
    <property type="match status" value="1"/>
</dbReference>
<dbReference type="Gene3D" id="1.10.760.10">
    <property type="entry name" value="Cytochrome c-like domain"/>
    <property type="match status" value="2"/>
</dbReference>
<organism evidence="7 8">
    <name type="scientific">Caldimonas mangrovi</name>
    <dbReference type="NCBI Taxonomy" id="2944811"/>
    <lineage>
        <taxon>Bacteria</taxon>
        <taxon>Pseudomonadati</taxon>
        <taxon>Pseudomonadota</taxon>
        <taxon>Betaproteobacteria</taxon>
        <taxon>Burkholderiales</taxon>
        <taxon>Sphaerotilaceae</taxon>
        <taxon>Caldimonas</taxon>
    </lineage>
</organism>
<protein>
    <submittedName>
        <fullName evidence="7">C-type cytochrome</fullName>
    </submittedName>
</protein>
<dbReference type="PIRSF" id="PIRSF000005">
    <property type="entry name" value="Cytochrome_c4"/>
    <property type="match status" value="1"/>
</dbReference>
<dbReference type="SUPFAM" id="SSF46626">
    <property type="entry name" value="Cytochrome c"/>
    <property type="match status" value="2"/>
</dbReference>
<evidence type="ECO:0000256" key="2">
    <source>
        <dbReference type="ARBA" id="ARBA00022723"/>
    </source>
</evidence>